<dbReference type="EMBL" id="QXFZ01000985">
    <property type="protein sequence ID" value="KAE9099646.1"/>
    <property type="molecule type" value="Genomic_DNA"/>
</dbReference>
<keyword evidence="9" id="KW-1185">Reference proteome</keyword>
<accession>A0A6A3RN01</accession>
<dbReference type="Proteomes" id="UP000437068">
    <property type="component" value="Unassembled WGS sequence"/>
</dbReference>
<dbReference type="Proteomes" id="UP000440367">
    <property type="component" value="Unassembled WGS sequence"/>
</dbReference>
<dbReference type="EMBL" id="QXGE01000912">
    <property type="protein sequence ID" value="KAE9301163.1"/>
    <property type="molecule type" value="Genomic_DNA"/>
</dbReference>
<name>A0A6A3RN01_9STRA</name>
<dbReference type="Proteomes" id="UP000440732">
    <property type="component" value="Unassembled WGS sequence"/>
</dbReference>
<dbReference type="EMBL" id="QXFY01000953">
    <property type="protein sequence ID" value="KAE9332356.1"/>
    <property type="molecule type" value="Genomic_DNA"/>
</dbReference>
<evidence type="ECO:0000313" key="3">
    <source>
        <dbReference type="EMBL" id="KAE9137130.1"/>
    </source>
</evidence>
<evidence type="ECO:0000313" key="2">
    <source>
        <dbReference type="EMBL" id="KAE9099646.1"/>
    </source>
</evidence>
<evidence type="ECO:0000313" key="6">
    <source>
        <dbReference type="EMBL" id="KAE9301163.1"/>
    </source>
</evidence>
<dbReference type="Proteomes" id="UP000441208">
    <property type="component" value="Unassembled WGS sequence"/>
</dbReference>
<evidence type="ECO:0000313" key="12">
    <source>
        <dbReference type="Proteomes" id="UP000440732"/>
    </source>
</evidence>
<gene>
    <name evidence="6" type="ORF">PF001_g14574</name>
    <name evidence="5" type="ORF">PF002_g16569</name>
    <name evidence="4" type="ORF">PF005_g20652</name>
    <name evidence="3" type="ORF">PF006_g14251</name>
    <name evidence="2" type="ORF">PF007_g15801</name>
    <name evidence="7" type="ORF">PF008_g14988</name>
    <name evidence="1" type="ORF">PF009_g10256</name>
</gene>
<dbReference type="Proteomes" id="UP000486351">
    <property type="component" value="Unassembled WGS sequence"/>
</dbReference>
<comment type="caution">
    <text evidence="2">The sequence shown here is derived from an EMBL/GenBank/DDBJ whole genome shotgun (WGS) entry which is preliminary data.</text>
</comment>
<evidence type="ECO:0000313" key="7">
    <source>
        <dbReference type="EMBL" id="KAE9332356.1"/>
    </source>
</evidence>
<dbReference type="EMBL" id="QXGD01000986">
    <property type="protein sequence ID" value="KAE9218219.1"/>
    <property type="molecule type" value="Genomic_DNA"/>
</dbReference>
<protein>
    <submittedName>
        <fullName evidence="2">Uncharacterized protein</fullName>
    </submittedName>
</protein>
<dbReference type="EMBL" id="QXGA01000885">
    <property type="protein sequence ID" value="KAE9137130.1"/>
    <property type="molecule type" value="Genomic_DNA"/>
</dbReference>
<evidence type="ECO:0000313" key="13">
    <source>
        <dbReference type="Proteomes" id="UP000441208"/>
    </source>
</evidence>
<evidence type="ECO:0000313" key="10">
    <source>
        <dbReference type="Proteomes" id="UP000437068"/>
    </source>
</evidence>
<reference evidence="8 9" key="1">
    <citation type="submission" date="2018-08" db="EMBL/GenBank/DDBJ databases">
        <title>Genomic investigation of the strawberry pathogen Phytophthora fragariae indicates pathogenicity is determined by transcriptional variation in three key races.</title>
        <authorList>
            <person name="Adams T.M."/>
            <person name="Armitage A.D."/>
            <person name="Sobczyk M.K."/>
            <person name="Bates H.J."/>
            <person name="Dunwell J.M."/>
            <person name="Nellist C.F."/>
            <person name="Harrison R.J."/>
        </authorList>
    </citation>
    <scope>NUCLEOTIDE SEQUENCE [LARGE SCALE GENOMIC DNA]</scope>
    <source>
        <strain evidence="6 10">A4</strain>
        <strain evidence="5 11">BC-1</strain>
        <strain evidence="4 9">NOV-27</strain>
        <strain evidence="3 12">NOV-5</strain>
        <strain evidence="2 13">NOV-71</strain>
        <strain evidence="7 14">NOV-77</strain>
        <strain evidence="1 8">NOV-9</strain>
    </source>
</reference>
<organism evidence="2 13">
    <name type="scientific">Phytophthora fragariae</name>
    <dbReference type="NCBI Taxonomy" id="53985"/>
    <lineage>
        <taxon>Eukaryota</taxon>
        <taxon>Sar</taxon>
        <taxon>Stramenopiles</taxon>
        <taxon>Oomycota</taxon>
        <taxon>Peronosporomycetes</taxon>
        <taxon>Peronosporales</taxon>
        <taxon>Peronosporaceae</taxon>
        <taxon>Phytophthora</taxon>
    </lineage>
</organism>
<dbReference type="EMBL" id="QXGB01001692">
    <property type="protein sequence ID" value="KAE9186929.1"/>
    <property type="molecule type" value="Genomic_DNA"/>
</dbReference>
<evidence type="ECO:0000313" key="5">
    <source>
        <dbReference type="EMBL" id="KAE9218219.1"/>
    </source>
</evidence>
<evidence type="ECO:0000313" key="1">
    <source>
        <dbReference type="EMBL" id="KAE8939921.1"/>
    </source>
</evidence>
<dbReference type="Proteomes" id="UP000429523">
    <property type="component" value="Unassembled WGS sequence"/>
</dbReference>
<proteinExistence type="predicted"/>
<dbReference type="Proteomes" id="UP000433483">
    <property type="component" value="Unassembled WGS sequence"/>
</dbReference>
<evidence type="ECO:0000313" key="14">
    <source>
        <dbReference type="Proteomes" id="UP000486351"/>
    </source>
</evidence>
<evidence type="ECO:0000313" key="11">
    <source>
        <dbReference type="Proteomes" id="UP000440367"/>
    </source>
</evidence>
<dbReference type="PROSITE" id="PS51257">
    <property type="entry name" value="PROKAR_LIPOPROTEIN"/>
    <property type="match status" value="1"/>
</dbReference>
<dbReference type="EMBL" id="QXGF01000457">
    <property type="protein sequence ID" value="KAE8939921.1"/>
    <property type="molecule type" value="Genomic_DNA"/>
</dbReference>
<evidence type="ECO:0000313" key="4">
    <source>
        <dbReference type="EMBL" id="KAE9186929.1"/>
    </source>
</evidence>
<evidence type="ECO:0000313" key="9">
    <source>
        <dbReference type="Proteomes" id="UP000433483"/>
    </source>
</evidence>
<dbReference type="AlphaFoldDB" id="A0A6A3RN01"/>
<sequence>MLKVSVRVKFVVATVFAVALVFSCVRVCPNLAADDVFDARIVVWRVFCNYRSAEFSQNRLSLHRKVLF</sequence>
<evidence type="ECO:0000313" key="8">
    <source>
        <dbReference type="Proteomes" id="UP000429523"/>
    </source>
</evidence>